<evidence type="ECO:0000256" key="3">
    <source>
        <dbReference type="ARBA" id="ARBA00006247"/>
    </source>
</evidence>
<keyword evidence="4" id="KW-0479">Metal-binding</keyword>
<dbReference type="EC" id="3.5.1.18" evidence="9"/>
<proteinExistence type="inferred from homology"/>
<comment type="similarity">
    <text evidence="3">Belongs to the peptidase M20A family.</text>
</comment>
<dbReference type="Gene3D" id="3.40.630.10">
    <property type="entry name" value="Zn peptidases"/>
    <property type="match status" value="1"/>
</dbReference>
<reference evidence="9 10" key="1">
    <citation type="submission" date="2024-06" db="EMBL/GenBank/DDBJ databases">
        <title>Sorghum-associated microbial communities from plants grown in Nebraska, USA.</title>
        <authorList>
            <person name="Schachtman D."/>
        </authorList>
    </citation>
    <scope>NUCLEOTIDE SEQUENCE [LARGE SCALE GENOMIC DNA]</scope>
    <source>
        <strain evidence="9 10">2709</strain>
    </source>
</reference>
<evidence type="ECO:0000256" key="2">
    <source>
        <dbReference type="ARBA" id="ARBA00001947"/>
    </source>
</evidence>
<dbReference type="RefSeq" id="WP_354446607.1">
    <property type="nucleotide sequence ID" value="NZ_JBEPSH010000008.1"/>
</dbReference>
<organism evidence="9 10">
    <name type="scientific">Ottowia thiooxydans</name>
    <dbReference type="NCBI Taxonomy" id="219182"/>
    <lineage>
        <taxon>Bacteria</taxon>
        <taxon>Pseudomonadati</taxon>
        <taxon>Pseudomonadota</taxon>
        <taxon>Betaproteobacteria</taxon>
        <taxon>Burkholderiales</taxon>
        <taxon>Comamonadaceae</taxon>
        <taxon>Ottowia</taxon>
    </lineage>
</organism>
<dbReference type="Pfam" id="PF07687">
    <property type="entry name" value="M20_dimer"/>
    <property type="match status" value="1"/>
</dbReference>
<evidence type="ECO:0000256" key="1">
    <source>
        <dbReference type="ARBA" id="ARBA00001941"/>
    </source>
</evidence>
<dbReference type="SUPFAM" id="SSF53187">
    <property type="entry name" value="Zn-dependent exopeptidases"/>
    <property type="match status" value="1"/>
</dbReference>
<evidence type="ECO:0000256" key="4">
    <source>
        <dbReference type="ARBA" id="ARBA00022723"/>
    </source>
</evidence>
<accession>A0ABV2QEF4</accession>
<dbReference type="PANTHER" id="PTHR43808:SF32">
    <property type="entry name" value="ARGE_DAPE-RELATED DEACYLASE"/>
    <property type="match status" value="1"/>
</dbReference>
<dbReference type="GO" id="GO:0009014">
    <property type="term" value="F:succinyl-diaminopimelate desuccinylase activity"/>
    <property type="evidence" value="ECO:0007669"/>
    <property type="project" value="UniProtKB-EC"/>
</dbReference>
<dbReference type="InterPro" id="IPR011650">
    <property type="entry name" value="Peptidase_M20_dimer"/>
</dbReference>
<name>A0ABV2QEF4_9BURK</name>
<dbReference type="InterPro" id="IPR050072">
    <property type="entry name" value="Peptidase_M20A"/>
</dbReference>
<keyword evidence="10" id="KW-1185">Reference proteome</keyword>
<dbReference type="InterPro" id="IPR036264">
    <property type="entry name" value="Bact_exopeptidase_dim_dom"/>
</dbReference>
<protein>
    <submittedName>
        <fullName evidence="9">Succinyl-diaminopimelate desuccinylase</fullName>
        <ecNumber evidence="9">3.5.1.18</ecNumber>
    </submittedName>
</protein>
<comment type="caution">
    <text evidence="9">The sequence shown here is derived from an EMBL/GenBank/DDBJ whole genome shotgun (WGS) entry which is preliminary data.</text>
</comment>
<dbReference type="InterPro" id="IPR002933">
    <property type="entry name" value="Peptidase_M20"/>
</dbReference>
<evidence type="ECO:0000256" key="7">
    <source>
        <dbReference type="ARBA" id="ARBA00023285"/>
    </source>
</evidence>
<keyword evidence="5 9" id="KW-0378">Hydrolase</keyword>
<gene>
    <name evidence="9" type="ORF">ABIE13_004060</name>
</gene>
<evidence type="ECO:0000313" key="10">
    <source>
        <dbReference type="Proteomes" id="UP001549320"/>
    </source>
</evidence>
<keyword evidence="6" id="KW-0862">Zinc</keyword>
<feature type="domain" description="Peptidase M20 dimerisation" evidence="8">
    <location>
        <begin position="180"/>
        <end position="307"/>
    </location>
</feature>
<dbReference type="Pfam" id="PF01546">
    <property type="entry name" value="Peptidase_M20"/>
    <property type="match status" value="1"/>
</dbReference>
<evidence type="ECO:0000256" key="5">
    <source>
        <dbReference type="ARBA" id="ARBA00022801"/>
    </source>
</evidence>
<keyword evidence="7" id="KW-0170">Cobalt</keyword>
<dbReference type="InterPro" id="IPR010182">
    <property type="entry name" value="ArgE/DapE"/>
</dbReference>
<sequence>MTTPAAETELISIARRLIRIPSENPPGDTTAVAEALTNLLNVPNVEIKRFEPQKGVVNLVAIVRGAQAGPRVVLNGHLDTFAVGDPAGWSTDPLGGEIRDGRLYGRGAGDMKSGIAILVTVVRELAQKQSQMQGELVLTLVSDEETGGTWGTRWLLANVPESRGDYLLNADAGHPRVVRYGEKGVMWLKLTSTGKACHGAHVHLGINAIELLMAALHDLLTLRQLPTRLPEQVLKAMEEAREVSEQEGGAGEFENLRNITVNVGTFHSGHVANIVPGHAEACVDIRFPSGFSGEEIKRLIAERLSSHPGVQWETIPGSETEPALTSPDHRLVQCFLKHAREKVAQDAVANMRVGLTDARLFRHAGMPAVVYGPTAFNMGGVDEYVLVDQVESVCQVQLAVAKELLSIE</sequence>
<dbReference type="NCBIfam" id="TIGR01910">
    <property type="entry name" value="DapE-ArgE"/>
    <property type="match status" value="1"/>
</dbReference>
<dbReference type="EMBL" id="JBEPSH010000008">
    <property type="protein sequence ID" value="MET4578937.1"/>
    <property type="molecule type" value="Genomic_DNA"/>
</dbReference>
<evidence type="ECO:0000256" key="6">
    <source>
        <dbReference type="ARBA" id="ARBA00022833"/>
    </source>
</evidence>
<dbReference type="Gene3D" id="3.30.70.360">
    <property type="match status" value="1"/>
</dbReference>
<dbReference type="PANTHER" id="PTHR43808">
    <property type="entry name" value="ACETYLORNITHINE DEACETYLASE"/>
    <property type="match status" value="1"/>
</dbReference>
<comment type="cofactor">
    <cofactor evidence="2">
        <name>Zn(2+)</name>
        <dbReference type="ChEBI" id="CHEBI:29105"/>
    </cofactor>
</comment>
<dbReference type="SUPFAM" id="SSF55031">
    <property type="entry name" value="Bacterial exopeptidase dimerisation domain"/>
    <property type="match status" value="1"/>
</dbReference>
<evidence type="ECO:0000313" key="9">
    <source>
        <dbReference type="EMBL" id="MET4578937.1"/>
    </source>
</evidence>
<dbReference type="Proteomes" id="UP001549320">
    <property type="component" value="Unassembled WGS sequence"/>
</dbReference>
<comment type="cofactor">
    <cofactor evidence="1">
        <name>Co(2+)</name>
        <dbReference type="ChEBI" id="CHEBI:48828"/>
    </cofactor>
</comment>
<evidence type="ECO:0000259" key="8">
    <source>
        <dbReference type="Pfam" id="PF07687"/>
    </source>
</evidence>